<dbReference type="EMBL" id="LKAM01000020">
    <property type="protein sequence ID" value="KUM45332.1"/>
    <property type="molecule type" value="Genomic_DNA"/>
</dbReference>
<keyword evidence="1" id="KW-1133">Transmembrane helix</keyword>
<evidence type="ECO:0000256" key="1">
    <source>
        <dbReference type="SAM" id="Phobius"/>
    </source>
</evidence>
<geneLocation type="mitochondrion" evidence="2"/>
<evidence type="ECO:0000313" key="2">
    <source>
        <dbReference type="EMBL" id="KUM45332.1"/>
    </source>
</evidence>
<organism evidence="2">
    <name type="scientific">Picea glauca</name>
    <name type="common">White spruce</name>
    <name type="synonym">Pinus glauca</name>
    <dbReference type="NCBI Taxonomy" id="3330"/>
    <lineage>
        <taxon>Eukaryota</taxon>
        <taxon>Viridiplantae</taxon>
        <taxon>Streptophyta</taxon>
        <taxon>Embryophyta</taxon>
        <taxon>Tracheophyta</taxon>
        <taxon>Spermatophyta</taxon>
        <taxon>Pinopsida</taxon>
        <taxon>Pinidae</taxon>
        <taxon>Conifers I</taxon>
        <taxon>Pinales</taxon>
        <taxon>Pinaceae</taxon>
        <taxon>Picea</taxon>
    </lineage>
</organism>
<proteinExistence type="predicted"/>
<gene>
    <name evidence="2" type="ORF">ABT39_MTgene3405</name>
</gene>
<keyword evidence="1" id="KW-0812">Transmembrane</keyword>
<accession>A0A101LTZ2</accession>
<feature type="transmembrane region" description="Helical" evidence="1">
    <location>
        <begin position="20"/>
        <end position="41"/>
    </location>
</feature>
<keyword evidence="1" id="KW-0472">Membrane</keyword>
<keyword evidence="2" id="KW-0496">Mitochondrion</keyword>
<protein>
    <submittedName>
        <fullName evidence="2">Uncharacterized protein</fullName>
    </submittedName>
</protein>
<dbReference type="AlphaFoldDB" id="A0A101LTZ2"/>
<reference evidence="2" key="1">
    <citation type="journal article" date="2015" name="Genome Biol. Evol.">
        <title>Organellar Genomes of White Spruce (Picea glauca): Assembly and Annotation.</title>
        <authorList>
            <person name="Jackman S.D."/>
            <person name="Warren R.L."/>
            <person name="Gibb E.A."/>
            <person name="Vandervalk B.P."/>
            <person name="Mohamadi H."/>
            <person name="Chu J."/>
            <person name="Raymond A."/>
            <person name="Pleasance S."/>
            <person name="Coope R."/>
            <person name="Wildung M.R."/>
            <person name="Ritland C.E."/>
            <person name="Bousquet J."/>
            <person name="Jones S.J."/>
            <person name="Bohlmann J."/>
            <person name="Birol I."/>
        </authorList>
    </citation>
    <scope>NUCLEOTIDE SEQUENCE [LARGE SCALE GENOMIC DNA]</scope>
    <source>
        <tissue evidence="2">Flushing bud</tissue>
    </source>
</reference>
<name>A0A101LTZ2_PICGL</name>
<sequence length="58" mass="6658">MWGLDIVGKMNPTFQEHFSGTFSGLSLLLLYLDCLFLYKIFLYQILGYPKALPGLLRT</sequence>
<comment type="caution">
    <text evidence="2">The sequence shown here is derived from an EMBL/GenBank/DDBJ whole genome shotgun (WGS) entry which is preliminary data.</text>
</comment>